<dbReference type="InterPro" id="IPR013529">
    <property type="entry name" value="Glyco_hydro_42_N"/>
</dbReference>
<evidence type="ECO:0000256" key="6">
    <source>
        <dbReference type="ARBA" id="ARBA00022833"/>
    </source>
</evidence>
<reference evidence="10 11" key="1">
    <citation type="submission" date="2017-09" db="EMBL/GenBank/DDBJ databases">
        <title>Depth-based differentiation of microbial function through sediment-hosted aquifers and enrichment of novel symbionts in the deep terrestrial subsurface.</title>
        <authorList>
            <person name="Probst A.J."/>
            <person name="Ladd B."/>
            <person name="Jarett J.K."/>
            <person name="Geller-Mcgrath D.E."/>
            <person name="Sieber C.M."/>
            <person name="Emerson J.B."/>
            <person name="Anantharaman K."/>
            <person name="Thomas B.C."/>
            <person name="Malmstrom R."/>
            <person name="Stieglmeier M."/>
            <person name="Klingl A."/>
            <person name="Woyke T."/>
            <person name="Ryan C.M."/>
            <person name="Banfield J.F."/>
        </authorList>
    </citation>
    <scope>NUCLEOTIDE SEQUENCE [LARGE SCALE GENOMIC DNA]</scope>
    <source>
        <strain evidence="10">CG08_land_8_20_14_0_20_45_16</strain>
    </source>
</reference>
<dbReference type="InterPro" id="IPR017853">
    <property type="entry name" value="GH"/>
</dbReference>
<dbReference type="AlphaFoldDB" id="A0A2H0Y2L6"/>
<sequence length="591" mass="67642">MYPFGVTYYPDQWPKETWDKTLAAIKAAGFNLIRFGEMAWDWVEPAPGKFSFAELDQAMDLCQKHGIKVLLGVPTSQVPPWFYRLYPNSRPVAQDGTLYPEYGPRPNICKDNPRYQQLATRLAKKIVSRYKKHPALFMWQLDNEPVYPPLDHTTSNDYCHCEHSRQAFIRWAKERYGTLQKTNGVWGTKFWTNHLSCFEDIRTPKGGIWEAVSPHIFLDWYRFKTNSIKTWLEYLAQQVRKIDPKHKVGTNGFVGICSRTPQHDLIPENLDWYGLDIYPTGGKMSKQTYAFHLDLWRSFTRGTKAEFYLTELQGGQNVRWGSPKNVEGPEIKGWVKAALDHGAKAILFHAWRPPLFGAETGGFGILKADGSSTQRLEVIKRLAEEVRKQKVENRIQNLKIAIAYLRSSEVQTYQEQGPPRGIVGQWEAVRADIGIMHTLMSISGAHKTASQDGQTPVDFIFERDLDSSKLPYKTLLLPNPYLLSTKQYQNLKHWVKAGGTLITEARFGQKDENAHLYPKPLLEDLLGVVFEYTEPGPAGFIVKLAGQPKQPRLINQKLGQGKVVYANFSLFLKIENGDKKLKQQVARLINR</sequence>
<evidence type="ECO:0000259" key="9">
    <source>
        <dbReference type="Pfam" id="PF08532"/>
    </source>
</evidence>
<dbReference type="GO" id="GO:0009341">
    <property type="term" value="C:beta-galactosidase complex"/>
    <property type="evidence" value="ECO:0007669"/>
    <property type="project" value="InterPro"/>
</dbReference>
<dbReference type="InterPro" id="IPR029062">
    <property type="entry name" value="Class_I_gatase-like"/>
</dbReference>
<keyword evidence="4" id="KW-0479">Metal-binding</keyword>
<name>A0A2H0Y2L6_UNCSA</name>
<keyword evidence="5" id="KW-0378">Hydrolase</keyword>
<dbReference type="SUPFAM" id="SSF52317">
    <property type="entry name" value="Class I glutamine amidotransferase-like"/>
    <property type="match status" value="1"/>
</dbReference>
<dbReference type="EC" id="3.2.1.23" evidence="3"/>
<organism evidence="10 11">
    <name type="scientific">Candidatus Saganbacteria bacterium CG08_land_8_20_14_0_20_45_16</name>
    <dbReference type="NCBI Taxonomy" id="2014293"/>
    <lineage>
        <taxon>Bacteria</taxon>
        <taxon>Bacillati</taxon>
        <taxon>Saganbacteria</taxon>
    </lineage>
</organism>
<gene>
    <name evidence="10" type="ORF">COT42_02125</name>
</gene>
<dbReference type="Pfam" id="PF02449">
    <property type="entry name" value="Glyco_hydro_42"/>
    <property type="match status" value="1"/>
</dbReference>
<evidence type="ECO:0000256" key="4">
    <source>
        <dbReference type="ARBA" id="ARBA00022723"/>
    </source>
</evidence>
<feature type="domain" description="Beta-galactosidase trimerisation" evidence="9">
    <location>
        <begin position="456"/>
        <end position="535"/>
    </location>
</feature>
<dbReference type="GO" id="GO:0005975">
    <property type="term" value="P:carbohydrate metabolic process"/>
    <property type="evidence" value="ECO:0007669"/>
    <property type="project" value="InterPro"/>
</dbReference>
<dbReference type="PANTHER" id="PTHR36447:SF2">
    <property type="entry name" value="BETA-GALACTOSIDASE YESZ"/>
    <property type="match status" value="1"/>
</dbReference>
<evidence type="ECO:0000256" key="1">
    <source>
        <dbReference type="ARBA" id="ARBA00001412"/>
    </source>
</evidence>
<comment type="caution">
    <text evidence="10">The sequence shown here is derived from an EMBL/GenBank/DDBJ whole genome shotgun (WGS) entry which is preliminary data.</text>
</comment>
<dbReference type="CDD" id="cd03143">
    <property type="entry name" value="A4_beta-galactosidase_middle_domain"/>
    <property type="match status" value="1"/>
</dbReference>
<feature type="domain" description="Glycoside hydrolase family 42 N-terminal" evidence="8">
    <location>
        <begin position="7"/>
        <end position="388"/>
    </location>
</feature>
<evidence type="ECO:0000313" key="10">
    <source>
        <dbReference type="EMBL" id="PIS30907.1"/>
    </source>
</evidence>
<dbReference type="Pfam" id="PF08532">
    <property type="entry name" value="Glyco_hydro_42M"/>
    <property type="match status" value="1"/>
</dbReference>
<comment type="similarity">
    <text evidence="2">Belongs to the glycosyl hydrolase 42 family.</text>
</comment>
<dbReference type="Gene3D" id="3.20.20.80">
    <property type="entry name" value="Glycosidases"/>
    <property type="match status" value="1"/>
</dbReference>
<evidence type="ECO:0000256" key="3">
    <source>
        <dbReference type="ARBA" id="ARBA00012756"/>
    </source>
</evidence>
<accession>A0A2H0Y2L6</accession>
<evidence type="ECO:0000259" key="8">
    <source>
        <dbReference type="Pfam" id="PF02449"/>
    </source>
</evidence>
<dbReference type="GO" id="GO:0046872">
    <property type="term" value="F:metal ion binding"/>
    <property type="evidence" value="ECO:0007669"/>
    <property type="project" value="UniProtKB-KW"/>
</dbReference>
<evidence type="ECO:0000256" key="2">
    <source>
        <dbReference type="ARBA" id="ARBA00005940"/>
    </source>
</evidence>
<dbReference type="InterPro" id="IPR013738">
    <property type="entry name" value="Beta_galactosidase_Trimer"/>
</dbReference>
<dbReference type="GO" id="GO:0004565">
    <property type="term" value="F:beta-galactosidase activity"/>
    <property type="evidence" value="ECO:0007669"/>
    <property type="project" value="UniProtKB-EC"/>
</dbReference>
<keyword evidence="6" id="KW-0862">Zinc</keyword>
<keyword evidence="7" id="KW-0326">Glycosidase</keyword>
<evidence type="ECO:0000256" key="5">
    <source>
        <dbReference type="ARBA" id="ARBA00022801"/>
    </source>
</evidence>
<dbReference type="InterPro" id="IPR003476">
    <property type="entry name" value="Glyco_hydro_42"/>
</dbReference>
<comment type="catalytic activity">
    <reaction evidence="1">
        <text>Hydrolysis of terminal non-reducing beta-D-galactose residues in beta-D-galactosides.</text>
        <dbReference type="EC" id="3.2.1.23"/>
    </reaction>
</comment>
<proteinExistence type="inferred from homology"/>
<evidence type="ECO:0000313" key="11">
    <source>
        <dbReference type="Proteomes" id="UP000231343"/>
    </source>
</evidence>
<dbReference type="PANTHER" id="PTHR36447">
    <property type="entry name" value="BETA-GALACTOSIDASE GANA"/>
    <property type="match status" value="1"/>
</dbReference>
<dbReference type="SUPFAM" id="SSF51445">
    <property type="entry name" value="(Trans)glycosidases"/>
    <property type="match status" value="1"/>
</dbReference>
<evidence type="ECO:0000256" key="7">
    <source>
        <dbReference type="ARBA" id="ARBA00023295"/>
    </source>
</evidence>
<dbReference type="Proteomes" id="UP000231343">
    <property type="component" value="Unassembled WGS sequence"/>
</dbReference>
<dbReference type="EMBL" id="PEYM01000044">
    <property type="protein sequence ID" value="PIS30907.1"/>
    <property type="molecule type" value="Genomic_DNA"/>
</dbReference>
<dbReference type="Gene3D" id="3.40.50.880">
    <property type="match status" value="1"/>
</dbReference>
<protein>
    <recommendedName>
        <fullName evidence="3">beta-galactosidase</fullName>
        <ecNumber evidence="3">3.2.1.23</ecNumber>
    </recommendedName>
</protein>